<feature type="domain" description="YdbS-like PH" evidence="2">
    <location>
        <begin position="74"/>
        <end position="147"/>
    </location>
</feature>
<feature type="transmembrane region" description="Helical" evidence="1">
    <location>
        <begin position="52"/>
        <end position="72"/>
    </location>
</feature>
<dbReference type="AlphaFoldDB" id="A0AAU1LP41"/>
<gene>
    <name evidence="3" type="ORF">OG222_07585</name>
</gene>
<keyword evidence="1" id="KW-0472">Membrane</keyword>
<evidence type="ECO:0000313" key="3">
    <source>
        <dbReference type="EMBL" id="WTQ72951.1"/>
    </source>
</evidence>
<evidence type="ECO:0000259" key="2">
    <source>
        <dbReference type="Pfam" id="PF03703"/>
    </source>
</evidence>
<feature type="transmembrane region" description="Helical" evidence="1">
    <location>
        <begin position="182"/>
        <end position="203"/>
    </location>
</feature>
<dbReference type="Pfam" id="PF03703">
    <property type="entry name" value="bPH_2"/>
    <property type="match status" value="2"/>
</dbReference>
<dbReference type="PROSITE" id="PS51318">
    <property type="entry name" value="TAT"/>
    <property type="match status" value="1"/>
</dbReference>
<accession>A0AAU1LP41</accession>
<name>A0AAU1LP41_9ACTN</name>
<reference evidence="3" key="1">
    <citation type="submission" date="2022-10" db="EMBL/GenBank/DDBJ databases">
        <title>The complete genomes of actinobacterial strains from the NBC collection.</title>
        <authorList>
            <person name="Joergensen T.S."/>
            <person name="Alvarez Arevalo M."/>
            <person name="Sterndorff E.B."/>
            <person name="Faurdal D."/>
            <person name="Vuksanovic O."/>
            <person name="Mourched A.-S."/>
            <person name="Charusanti P."/>
            <person name="Shaw S."/>
            <person name="Blin K."/>
            <person name="Weber T."/>
        </authorList>
    </citation>
    <scope>NUCLEOTIDE SEQUENCE</scope>
    <source>
        <strain evidence="3">NBC_00148</strain>
    </source>
</reference>
<keyword evidence="1" id="KW-0812">Transmembrane</keyword>
<dbReference type="InterPro" id="IPR005182">
    <property type="entry name" value="YdbS-like_PH"/>
</dbReference>
<feature type="transmembrane region" description="Helical" evidence="1">
    <location>
        <begin position="368"/>
        <end position="386"/>
    </location>
</feature>
<protein>
    <submittedName>
        <fullName evidence="3">PH domain-containing protein</fullName>
    </submittedName>
</protein>
<dbReference type="PANTHER" id="PTHR34473:SF2">
    <property type="entry name" value="UPF0699 TRANSMEMBRANE PROTEIN YDBT"/>
    <property type="match status" value="1"/>
</dbReference>
<organism evidence="3">
    <name type="scientific">Streptomyces sp. NBC_00148</name>
    <dbReference type="NCBI Taxonomy" id="2903626"/>
    <lineage>
        <taxon>Bacteria</taxon>
        <taxon>Bacillati</taxon>
        <taxon>Actinomycetota</taxon>
        <taxon>Actinomycetes</taxon>
        <taxon>Kitasatosporales</taxon>
        <taxon>Streptomycetaceae</taxon>
        <taxon>Streptomyces</taxon>
    </lineage>
</organism>
<feature type="transmembrane region" description="Helical" evidence="1">
    <location>
        <begin position="226"/>
        <end position="250"/>
    </location>
</feature>
<dbReference type="InterPro" id="IPR014529">
    <property type="entry name" value="UCP026631"/>
</dbReference>
<dbReference type="PANTHER" id="PTHR34473">
    <property type="entry name" value="UPF0699 TRANSMEMBRANE PROTEIN YDBS"/>
    <property type="match status" value="1"/>
</dbReference>
<feature type="domain" description="YdbS-like PH" evidence="2">
    <location>
        <begin position="413"/>
        <end position="484"/>
    </location>
</feature>
<dbReference type="InterPro" id="IPR006311">
    <property type="entry name" value="TAT_signal"/>
</dbReference>
<sequence length="503" mass="53404">MSTAADATGPPWRRIHRRTVLVTALVTAGVAVGAAVPAVAGLSGRLGYPAAIGWALAGAALLIGCATAGDYVRWRRTRYRVGGERVELHTGFLLVKRRSLARERIRSVDLTAHPLQRILGLVTVRIGTGDQTGGESTLELDPVARAEGERLRRDLLDRALHEAPGTHRDGELARFDLRWIRYAPVSFVAPMLGGAAAGGVLQISDWVGAQGEVIDWVADRFRDTPLVWAIVVLVLAALVAGVVGALGLWAEMWWNYRLEREPGGTLRVRRGLLTSRSLSVEERRLRGVDLVEPLGVRLTGAARLDAITTGLAKDEEAQGADHNTLLPAAPRPFVDAIAAEVLREPLAPTGAPLTPHPTAARARRLRRALTAALAPVLVLTALGALLTPVLLWIALGCAVVGLPLSVALALDAYRSLGHTLSGGYLVTRSGTVRRSTAALQRSGVIGWTVRQSCFQRRAGLLSVTATTAAGGGAYTARDTDASEGLAFASEAVPGLLEPFLVRD</sequence>
<dbReference type="PIRSF" id="PIRSF026631">
    <property type="entry name" value="UCP026631"/>
    <property type="match status" value="1"/>
</dbReference>
<keyword evidence="1" id="KW-1133">Transmembrane helix</keyword>
<proteinExistence type="predicted"/>
<feature type="transmembrane region" description="Helical" evidence="1">
    <location>
        <begin position="392"/>
        <end position="410"/>
    </location>
</feature>
<dbReference type="EMBL" id="CP108169">
    <property type="protein sequence ID" value="WTQ72951.1"/>
    <property type="molecule type" value="Genomic_DNA"/>
</dbReference>
<feature type="transmembrane region" description="Helical" evidence="1">
    <location>
        <begin position="20"/>
        <end position="40"/>
    </location>
</feature>
<evidence type="ECO:0000256" key="1">
    <source>
        <dbReference type="SAM" id="Phobius"/>
    </source>
</evidence>